<evidence type="ECO:0000259" key="8">
    <source>
        <dbReference type="PROSITE" id="PS51294"/>
    </source>
</evidence>
<sequence>MTPEELDALLEMDMETIIELSKDDQPPLLQSQPLALPLPSPQPAWTWDENEFFDTDMENIMQLSEVDEPPQPQPPAPATPQPACTWDKKEFFDTHMENLMQLCEVDEPPQPQTPAPAPPQPACTWDNKEFFDIDTEKMIELFNINTDEPPQPGSRSEPQPHPQPHLQLQPQHRALPLPSSPPPAVWTCEEKKIFEMIVAESFSEALKNRWEAVAARFPGKTPAQLQHHFQELLNDVNLIRDGCAWPPQMAKDITFQHNPLSIPIINHQQHMTTVTAAAPPEIMLPSSAMAAAEREQNQPANNNRIEHRPLPRATGKKNERKVEHWTKEEHRLFLEGLNKYGRSKWKEISRFYVRTKNPMQVATHAQKYYKHQEKKEKGENLRKSIHDN</sequence>
<feature type="domain" description="Myb-like" evidence="6">
    <location>
        <begin position="317"/>
        <end position="369"/>
    </location>
</feature>
<feature type="region of interest" description="Disordered" evidence="5">
    <location>
        <begin position="106"/>
        <end position="125"/>
    </location>
</feature>
<comment type="subcellular location">
    <subcellularLocation>
        <location evidence="1">Nucleus</location>
    </subcellularLocation>
</comment>
<keyword evidence="3" id="KW-0804">Transcription</keyword>
<evidence type="ECO:0000256" key="5">
    <source>
        <dbReference type="SAM" id="MobiDB-lite"/>
    </source>
</evidence>
<feature type="compositionally biased region" description="Polar residues" evidence="5">
    <location>
        <begin position="144"/>
        <end position="157"/>
    </location>
</feature>
<evidence type="ECO:0000259" key="6">
    <source>
        <dbReference type="PROSITE" id="PS50090"/>
    </source>
</evidence>
<dbReference type="PROSITE" id="PS51293">
    <property type="entry name" value="SANT"/>
    <property type="match status" value="1"/>
</dbReference>
<gene>
    <name evidence="9" type="ORF">PIB30_023161</name>
</gene>
<keyword evidence="2" id="KW-0805">Transcription regulation</keyword>
<feature type="compositionally biased region" description="Pro residues" evidence="5">
    <location>
        <begin position="69"/>
        <end position="80"/>
    </location>
</feature>
<dbReference type="InterPro" id="IPR017884">
    <property type="entry name" value="SANT_dom"/>
</dbReference>
<proteinExistence type="predicted"/>
<evidence type="ECO:0000256" key="2">
    <source>
        <dbReference type="ARBA" id="ARBA00023015"/>
    </source>
</evidence>
<dbReference type="NCBIfam" id="TIGR01557">
    <property type="entry name" value="myb_SHAQKYF"/>
    <property type="match status" value="1"/>
</dbReference>
<dbReference type="EMBL" id="JASCZI010060495">
    <property type="protein sequence ID" value="MED6132904.1"/>
    <property type="molecule type" value="Genomic_DNA"/>
</dbReference>
<accession>A0ABU6S9Y0</accession>
<feature type="compositionally biased region" description="Low complexity" evidence="5">
    <location>
        <begin position="26"/>
        <end position="35"/>
    </location>
</feature>
<keyword evidence="10" id="KW-1185">Reference proteome</keyword>
<comment type="caution">
    <text evidence="9">The sequence shown here is derived from an EMBL/GenBank/DDBJ whole genome shotgun (WGS) entry which is preliminary data.</text>
</comment>
<feature type="compositionally biased region" description="Pro residues" evidence="5">
    <location>
        <begin position="108"/>
        <end position="121"/>
    </location>
</feature>
<feature type="region of interest" description="Disordered" evidence="5">
    <location>
        <begin position="144"/>
        <end position="167"/>
    </location>
</feature>
<dbReference type="InterPro" id="IPR001005">
    <property type="entry name" value="SANT/Myb"/>
</dbReference>
<dbReference type="Proteomes" id="UP001341840">
    <property type="component" value="Unassembled WGS sequence"/>
</dbReference>
<dbReference type="CDD" id="cd00167">
    <property type="entry name" value="SANT"/>
    <property type="match status" value="2"/>
</dbReference>
<reference evidence="9 10" key="1">
    <citation type="journal article" date="2023" name="Plants (Basel)">
        <title>Bridging the Gap: Combining Genomics and Transcriptomics Approaches to Understand Stylosanthes scabra, an Orphan Legume from the Brazilian Caatinga.</title>
        <authorList>
            <person name="Ferreira-Neto J.R.C."/>
            <person name="da Silva M.D."/>
            <person name="Binneck E."/>
            <person name="de Melo N.F."/>
            <person name="da Silva R.H."/>
            <person name="de Melo A.L.T.M."/>
            <person name="Pandolfi V."/>
            <person name="Bustamante F.O."/>
            <person name="Brasileiro-Vidal A.C."/>
            <person name="Benko-Iseppon A.M."/>
        </authorList>
    </citation>
    <scope>NUCLEOTIDE SEQUENCE [LARGE SCALE GENOMIC DNA]</scope>
    <source>
        <tissue evidence="9">Leaves</tissue>
    </source>
</reference>
<evidence type="ECO:0000256" key="3">
    <source>
        <dbReference type="ARBA" id="ARBA00023163"/>
    </source>
</evidence>
<dbReference type="Gene3D" id="1.10.10.60">
    <property type="entry name" value="Homeodomain-like"/>
    <property type="match status" value="2"/>
</dbReference>
<organism evidence="9 10">
    <name type="scientific">Stylosanthes scabra</name>
    <dbReference type="NCBI Taxonomy" id="79078"/>
    <lineage>
        <taxon>Eukaryota</taxon>
        <taxon>Viridiplantae</taxon>
        <taxon>Streptophyta</taxon>
        <taxon>Embryophyta</taxon>
        <taxon>Tracheophyta</taxon>
        <taxon>Spermatophyta</taxon>
        <taxon>Magnoliopsida</taxon>
        <taxon>eudicotyledons</taxon>
        <taxon>Gunneridae</taxon>
        <taxon>Pentapetalae</taxon>
        <taxon>rosids</taxon>
        <taxon>fabids</taxon>
        <taxon>Fabales</taxon>
        <taxon>Fabaceae</taxon>
        <taxon>Papilionoideae</taxon>
        <taxon>50 kb inversion clade</taxon>
        <taxon>dalbergioids sensu lato</taxon>
        <taxon>Dalbergieae</taxon>
        <taxon>Pterocarpus clade</taxon>
        <taxon>Stylosanthes</taxon>
    </lineage>
</organism>
<evidence type="ECO:0000256" key="1">
    <source>
        <dbReference type="ARBA" id="ARBA00004123"/>
    </source>
</evidence>
<feature type="domain" description="HTH myb-type" evidence="8">
    <location>
        <begin position="317"/>
        <end position="373"/>
    </location>
</feature>
<evidence type="ECO:0000313" key="9">
    <source>
        <dbReference type="EMBL" id="MED6132904.1"/>
    </source>
</evidence>
<feature type="region of interest" description="Disordered" evidence="5">
    <location>
        <begin position="293"/>
        <end position="323"/>
    </location>
</feature>
<feature type="region of interest" description="Disordered" evidence="5">
    <location>
        <begin position="65"/>
        <end position="84"/>
    </location>
</feature>
<feature type="domain" description="Myb-like" evidence="6">
    <location>
        <begin position="186"/>
        <end position="233"/>
    </location>
</feature>
<keyword evidence="4" id="KW-0539">Nucleus</keyword>
<feature type="region of interest" description="Disordered" evidence="5">
    <location>
        <begin position="22"/>
        <end position="43"/>
    </location>
</feature>
<feature type="compositionally biased region" description="Basic and acidic residues" evidence="5">
    <location>
        <begin position="370"/>
        <end position="388"/>
    </location>
</feature>
<dbReference type="InterPro" id="IPR006447">
    <property type="entry name" value="Myb_dom_plants"/>
</dbReference>
<dbReference type="InterPro" id="IPR017930">
    <property type="entry name" value="Myb_dom"/>
</dbReference>
<feature type="domain" description="SANT" evidence="7">
    <location>
        <begin position="325"/>
        <end position="373"/>
    </location>
</feature>
<name>A0ABU6S9Y0_9FABA</name>
<dbReference type="InterPro" id="IPR009057">
    <property type="entry name" value="Homeodomain-like_sf"/>
</dbReference>
<dbReference type="Pfam" id="PF00249">
    <property type="entry name" value="Myb_DNA-binding"/>
    <property type="match status" value="2"/>
</dbReference>
<protein>
    <submittedName>
        <fullName evidence="9">Uncharacterized protein</fullName>
    </submittedName>
</protein>
<dbReference type="PANTHER" id="PTHR44042">
    <property type="entry name" value="DUPLICATED HOMEODOMAIN-LIKE SUPERFAMILY PROTEIN-RELATED"/>
    <property type="match status" value="1"/>
</dbReference>
<dbReference type="PANTHER" id="PTHR44042:SF67">
    <property type="entry name" value="MYB-LIKE PROTEIN I"/>
    <property type="match status" value="1"/>
</dbReference>
<dbReference type="PROSITE" id="PS51294">
    <property type="entry name" value="HTH_MYB"/>
    <property type="match status" value="1"/>
</dbReference>
<evidence type="ECO:0000259" key="7">
    <source>
        <dbReference type="PROSITE" id="PS51293"/>
    </source>
</evidence>
<dbReference type="PROSITE" id="PS50090">
    <property type="entry name" value="MYB_LIKE"/>
    <property type="match status" value="2"/>
</dbReference>
<evidence type="ECO:0000313" key="10">
    <source>
        <dbReference type="Proteomes" id="UP001341840"/>
    </source>
</evidence>
<dbReference type="SUPFAM" id="SSF46689">
    <property type="entry name" value="Homeodomain-like"/>
    <property type="match status" value="2"/>
</dbReference>
<feature type="region of interest" description="Disordered" evidence="5">
    <location>
        <begin position="368"/>
        <end position="388"/>
    </location>
</feature>
<dbReference type="SMART" id="SM00717">
    <property type="entry name" value="SANT"/>
    <property type="match status" value="2"/>
</dbReference>
<evidence type="ECO:0000256" key="4">
    <source>
        <dbReference type="ARBA" id="ARBA00023242"/>
    </source>
</evidence>